<accession>A0A9D1S9S0</accession>
<dbReference type="Proteomes" id="UP000824107">
    <property type="component" value="Unassembled WGS sequence"/>
</dbReference>
<name>A0A9D1S9S0_9PROT</name>
<sequence length="158" mass="17307">METIVNFLHEWAIPGLLLCILILVIIGIRQHRVNNSANEEDNESSGEGELPLAEESPADEETGNAEAEQAAAAAENAEVRQEPAECLLPPRRFGRYTAVSPTDVVLTAFPDLLPGDADGVEKLRKEFKTLGGKSAEKMTSSERTRYAALAHVLTLYRY</sequence>
<keyword evidence="2" id="KW-0812">Transmembrane</keyword>
<dbReference type="EMBL" id="DVNC01000005">
    <property type="protein sequence ID" value="HIU52534.1"/>
    <property type="molecule type" value="Genomic_DNA"/>
</dbReference>
<organism evidence="3 4">
    <name type="scientific">Candidatus Scatocola faecipullorum</name>
    <dbReference type="NCBI Taxonomy" id="2840917"/>
    <lineage>
        <taxon>Bacteria</taxon>
        <taxon>Pseudomonadati</taxon>
        <taxon>Pseudomonadota</taxon>
        <taxon>Alphaproteobacteria</taxon>
        <taxon>Rhodospirillales</taxon>
        <taxon>Rhodospirillaceae</taxon>
        <taxon>Rhodospirillaceae incertae sedis</taxon>
        <taxon>Candidatus Scatocola</taxon>
    </lineage>
</organism>
<comment type="caution">
    <text evidence="3">The sequence shown here is derived from an EMBL/GenBank/DDBJ whole genome shotgun (WGS) entry which is preliminary data.</text>
</comment>
<evidence type="ECO:0000313" key="3">
    <source>
        <dbReference type="EMBL" id="HIU52534.1"/>
    </source>
</evidence>
<evidence type="ECO:0000313" key="4">
    <source>
        <dbReference type="Proteomes" id="UP000824107"/>
    </source>
</evidence>
<reference evidence="3" key="2">
    <citation type="journal article" date="2021" name="PeerJ">
        <title>Extensive microbial diversity within the chicken gut microbiome revealed by metagenomics and culture.</title>
        <authorList>
            <person name="Gilroy R."/>
            <person name="Ravi A."/>
            <person name="Getino M."/>
            <person name="Pursley I."/>
            <person name="Horton D.L."/>
            <person name="Alikhan N.F."/>
            <person name="Baker D."/>
            <person name="Gharbi K."/>
            <person name="Hall N."/>
            <person name="Watson M."/>
            <person name="Adriaenssens E.M."/>
            <person name="Foster-Nyarko E."/>
            <person name="Jarju S."/>
            <person name="Secka A."/>
            <person name="Antonio M."/>
            <person name="Oren A."/>
            <person name="Chaudhuri R.R."/>
            <person name="La Ragione R."/>
            <person name="Hildebrand F."/>
            <person name="Pallen M.J."/>
        </authorList>
    </citation>
    <scope>NUCLEOTIDE SEQUENCE</scope>
    <source>
        <strain evidence="3">ChiW3-316</strain>
    </source>
</reference>
<evidence type="ECO:0000256" key="2">
    <source>
        <dbReference type="SAM" id="Phobius"/>
    </source>
</evidence>
<dbReference type="AlphaFoldDB" id="A0A9D1S9S0"/>
<feature type="transmembrane region" description="Helical" evidence="2">
    <location>
        <begin position="12"/>
        <end position="28"/>
    </location>
</feature>
<keyword evidence="2" id="KW-1133">Transmembrane helix</keyword>
<protein>
    <submittedName>
        <fullName evidence="3">Uncharacterized protein</fullName>
    </submittedName>
</protein>
<gene>
    <name evidence="3" type="ORF">IAD20_00450</name>
</gene>
<evidence type="ECO:0000256" key="1">
    <source>
        <dbReference type="SAM" id="MobiDB-lite"/>
    </source>
</evidence>
<feature type="region of interest" description="Disordered" evidence="1">
    <location>
        <begin position="37"/>
        <end position="83"/>
    </location>
</feature>
<feature type="compositionally biased region" description="Low complexity" evidence="1">
    <location>
        <begin position="64"/>
        <end position="76"/>
    </location>
</feature>
<proteinExistence type="predicted"/>
<reference evidence="3" key="1">
    <citation type="submission" date="2020-10" db="EMBL/GenBank/DDBJ databases">
        <authorList>
            <person name="Gilroy R."/>
        </authorList>
    </citation>
    <scope>NUCLEOTIDE SEQUENCE</scope>
    <source>
        <strain evidence="3">ChiW3-316</strain>
    </source>
</reference>
<keyword evidence="2" id="KW-0472">Membrane</keyword>